<gene>
    <name evidence="6" type="ORF">AB0I59_00105</name>
</gene>
<dbReference type="Pfam" id="PF13490">
    <property type="entry name" value="zf-HC2"/>
    <property type="match status" value="1"/>
</dbReference>
<evidence type="ECO:0000256" key="1">
    <source>
        <dbReference type="ARBA" id="ARBA00023015"/>
    </source>
</evidence>
<proteinExistence type="predicted"/>
<keyword evidence="1" id="KW-0805">Transcription regulation</keyword>
<dbReference type="InterPro" id="IPR041916">
    <property type="entry name" value="Anti_sigma_zinc_sf"/>
</dbReference>
<dbReference type="RefSeq" id="WP_061253119.1">
    <property type="nucleotide sequence ID" value="NZ_JBFALK010000001.1"/>
</dbReference>
<dbReference type="EMBL" id="JBFALK010000001">
    <property type="protein sequence ID" value="MEV0967004.1"/>
    <property type="molecule type" value="Genomic_DNA"/>
</dbReference>
<feature type="region of interest" description="Disordered" evidence="3">
    <location>
        <begin position="111"/>
        <end position="133"/>
    </location>
</feature>
<keyword evidence="4" id="KW-0472">Membrane</keyword>
<protein>
    <submittedName>
        <fullName evidence="6">Zf-HC2 domain-containing protein</fullName>
    </submittedName>
</protein>
<evidence type="ECO:0000313" key="6">
    <source>
        <dbReference type="EMBL" id="MEV0967004.1"/>
    </source>
</evidence>
<feature type="domain" description="Putative zinc-finger" evidence="5">
    <location>
        <begin position="3"/>
        <end position="36"/>
    </location>
</feature>
<sequence length="269" mass="27791">MTCEDVRISLGVYVLGALDTEETAEVEAHLDDCPDCLAELAELSGLPPLLARVSEEDIRHAADPPREMLDRLLAATVRRRRRSRVMLALAASVVVAALGGTTWATTVAQRAADSSAGGSSTVSTMARPEEAASAAADSAAADIGAGGMGDVARKTQPSGASDEPVRTLVAPTVKSAKRGNVELRVELTPGEGGTRVVATVTGLRSGVVCHLTAVGKDGTVSGVASWKATAQGYAPTTVTFDGSTELAEDKIHHFTLTTAEGRTLVTVRM</sequence>
<keyword evidence="2" id="KW-0804">Transcription</keyword>
<dbReference type="Gene3D" id="1.10.10.1320">
    <property type="entry name" value="Anti-sigma factor, zinc-finger domain"/>
    <property type="match status" value="1"/>
</dbReference>
<comment type="caution">
    <text evidence="6">The sequence shown here is derived from an EMBL/GenBank/DDBJ whole genome shotgun (WGS) entry which is preliminary data.</text>
</comment>
<feature type="transmembrane region" description="Helical" evidence="4">
    <location>
        <begin position="85"/>
        <end position="104"/>
    </location>
</feature>
<evidence type="ECO:0000256" key="4">
    <source>
        <dbReference type="SAM" id="Phobius"/>
    </source>
</evidence>
<organism evidence="6 7">
    <name type="scientific">Microtetraspora glauca</name>
    <dbReference type="NCBI Taxonomy" id="1996"/>
    <lineage>
        <taxon>Bacteria</taxon>
        <taxon>Bacillati</taxon>
        <taxon>Actinomycetota</taxon>
        <taxon>Actinomycetes</taxon>
        <taxon>Streptosporangiales</taxon>
        <taxon>Streptosporangiaceae</taxon>
        <taxon>Microtetraspora</taxon>
    </lineage>
</organism>
<reference evidence="6 7" key="1">
    <citation type="submission" date="2024-06" db="EMBL/GenBank/DDBJ databases">
        <title>The Natural Products Discovery Center: Release of the First 8490 Sequenced Strains for Exploring Actinobacteria Biosynthetic Diversity.</title>
        <authorList>
            <person name="Kalkreuter E."/>
            <person name="Kautsar S.A."/>
            <person name="Yang D."/>
            <person name="Bader C.D."/>
            <person name="Teijaro C.N."/>
            <person name="Fluegel L."/>
            <person name="Davis C.M."/>
            <person name="Simpson J.R."/>
            <person name="Lauterbach L."/>
            <person name="Steele A.D."/>
            <person name="Gui C."/>
            <person name="Meng S."/>
            <person name="Li G."/>
            <person name="Viehrig K."/>
            <person name="Ye F."/>
            <person name="Su P."/>
            <person name="Kiefer A.F."/>
            <person name="Nichols A."/>
            <person name="Cepeda A.J."/>
            <person name="Yan W."/>
            <person name="Fan B."/>
            <person name="Jiang Y."/>
            <person name="Adhikari A."/>
            <person name="Zheng C.-J."/>
            <person name="Schuster L."/>
            <person name="Cowan T.M."/>
            <person name="Smanski M.J."/>
            <person name="Chevrette M.G."/>
            <person name="De Carvalho L.P.S."/>
            <person name="Shen B."/>
        </authorList>
    </citation>
    <scope>NUCLEOTIDE SEQUENCE [LARGE SCALE GENOMIC DNA]</scope>
    <source>
        <strain evidence="6 7">NPDC050100</strain>
    </source>
</reference>
<name>A0ABV3G619_MICGL</name>
<evidence type="ECO:0000313" key="7">
    <source>
        <dbReference type="Proteomes" id="UP001551675"/>
    </source>
</evidence>
<dbReference type="Proteomes" id="UP001551675">
    <property type="component" value="Unassembled WGS sequence"/>
</dbReference>
<evidence type="ECO:0000259" key="5">
    <source>
        <dbReference type="Pfam" id="PF13490"/>
    </source>
</evidence>
<dbReference type="InterPro" id="IPR027383">
    <property type="entry name" value="Znf_put"/>
</dbReference>
<evidence type="ECO:0000256" key="3">
    <source>
        <dbReference type="SAM" id="MobiDB-lite"/>
    </source>
</evidence>
<evidence type="ECO:0000256" key="2">
    <source>
        <dbReference type="ARBA" id="ARBA00023163"/>
    </source>
</evidence>
<keyword evidence="7" id="KW-1185">Reference proteome</keyword>
<keyword evidence="4" id="KW-1133">Transmembrane helix</keyword>
<accession>A0ABV3G619</accession>
<keyword evidence="4" id="KW-0812">Transmembrane</keyword>